<keyword evidence="9" id="KW-1185">Reference proteome</keyword>
<name>A0A1H4BHE2_9RHOB</name>
<dbReference type="GO" id="GO:0004674">
    <property type="term" value="F:protein serine/threonine kinase activity"/>
    <property type="evidence" value="ECO:0007669"/>
    <property type="project" value="UniProtKB-KW"/>
</dbReference>
<dbReference type="PANTHER" id="PTHR43289">
    <property type="entry name" value="MITOGEN-ACTIVATED PROTEIN KINASE KINASE KINASE 20-RELATED"/>
    <property type="match status" value="1"/>
</dbReference>
<dbReference type="PROSITE" id="PS00109">
    <property type="entry name" value="PROTEIN_KINASE_TYR"/>
    <property type="match status" value="1"/>
</dbReference>
<evidence type="ECO:0000256" key="6">
    <source>
        <dbReference type="SAM" id="MobiDB-lite"/>
    </source>
</evidence>
<dbReference type="PROSITE" id="PS50011">
    <property type="entry name" value="PROTEIN_KINASE_DOM"/>
    <property type="match status" value="1"/>
</dbReference>
<protein>
    <submittedName>
        <fullName evidence="8">Serine/threonine protein kinase</fullName>
    </submittedName>
</protein>
<evidence type="ECO:0000256" key="4">
    <source>
        <dbReference type="ARBA" id="ARBA00022840"/>
    </source>
</evidence>
<feature type="region of interest" description="Disordered" evidence="6">
    <location>
        <begin position="277"/>
        <end position="328"/>
    </location>
</feature>
<dbReference type="InterPro" id="IPR011009">
    <property type="entry name" value="Kinase-like_dom_sf"/>
</dbReference>
<dbReference type="AlphaFoldDB" id="A0A1H4BHE2"/>
<dbReference type="Gene3D" id="3.30.200.20">
    <property type="entry name" value="Phosphorylase Kinase, domain 1"/>
    <property type="match status" value="1"/>
</dbReference>
<keyword evidence="2 5" id="KW-0547">Nucleotide-binding</keyword>
<dbReference type="SUPFAM" id="SSF56112">
    <property type="entry name" value="Protein kinase-like (PK-like)"/>
    <property type="match status" value="1"/>
</dbReference>
<reference evidence="8 9" key="1">
    <citation type="submission" date="2016-10" db="EMBL/GenBank/DDBJ databases">
        <authorList>
            <person name="de Groot N.N."/>
        </authorList>
    </citation>
    <scope>NUCLEOTIDE SEQUENCE [LARGE SCALE GENOMIC DNA]</scope>
    <source>
        <strain evidence="8 9">DSM 15345</strain>
    </source>
</reference>
<evidence type="ECO:0000256" key="5">
    <source>
        <dbReference type="PROSITE-ProRule" id="PRU10141"/>
    </source>
</evidence>
<sequence length="728" mass="75995">MAFAETLLAPGDVLHETYRIERLIGVGGTGEVYLGENIVAHRTVAIKVLKREFSADRNFIELMRRELMHDINSDAVVRYYELLRTQQHGGLYFLVMEYIEGPSLAQLMERGAVPVETLLTIGRRVTEGLRAAHALGVSHRDISPDNILLRDGDPARATLIDFGIAKDVKPGAGTVIGGGFAGKYEYAAPEQMDGQADAQSDIYALGATLLAAARGAAPPLPVGLLEIRRAKEIAPDVSDMPGPFAAVLSGMLAPGRANRLADAAALAAALDAAIAGRGAEPAPSPREKAAFGGEPKRVAGPLRLDAAPAEPPARAGARKPAARGGAAGEKKRRGLLLPVALVALLAIGGAAALLGPGRDLLTPQPPVAEVYRFSAADGEPATATGNAPHQEARDALLEALGAAAGPDSSIAADLSIARGAPSEFWHEGVAGLLRALAGLENWRLDVVRDRATLRADAPDAGAAERAETSARAAAESGGLTLDIALRHDAPTIPKDALDAVLEAFRDCGPLSADVSGTGAITAQGRVSSPAAAGEFVSALRRIAGGRDVDADLETLNPYVCRLMRALPADSVAAGPLTIRYLNDGAESGDTLPADANPLVDVIAPAEVDGYLYVVVADNEGALVNLLPNPDREQNRLSEIGTVEGGRRTVRVAYPLEENAASRIALTFHPPFGTFMVAAMLTTEPLFGYARTKTESIDAYAPELAAALTLYGADGAPISAARRFMRVRE</sequence>
<evidence type="ECO:0000256" key="1">
    <source>
        <dbReference type="ARBA" id="ARBA00022679"/>
    </source>
</evidence>
<dbReference type="PROSITE" id="PS00107">
    <property type="entry name" value="PROTEIN_KINASE_ATP"/>
    <property type="match status" value="1"/>
</dbReference>
<dbReference type="Proteomes" id="UP000198703">
    <property type="component" value="Unassembled WGS sequence"/>
</dbReference>
<feature type="domain" description="Protein kinase" evidence="7">
    <location>
        <begin position="18"/>
        <end position="274"/>
    </location>
</feature>
<feature type="compositionally biased region" description="Basic and acidic residues" evidence="6">
    <location>
        <begin position="285"/>
        <end position="297"/>
    </location>
</feature>
<dbReference type="PANTHER" id="PTHR43289:SF6">
    <property type="entry name" value="SERINE_THREONINE-PROTEIN KINASE NEKL-3"/>
    <property type="match status" value="1"/>
</dbReference>
<feature type="binding site" evidence="5">
    <location>
        <position position="47"/>
    </location>
    <ligand>
        <name>ATP</name>
        <dbReference type="ChEBI" id="CHEBI:30616"/>
    </ligand>
</feature>
<dbReference type="RefSeq" id="WP_093253242.1">
    <property type="nucleotide sequence ID" value="NZ_FNQM01000005.1"/>
</dbReference>
<evidence type="ECO:0000256" key="3">
    <source>
        <dbReference type="ARBA" id="ARBA00022777"/>
    </source>
</evidence>
<organism evidence="8 9">
    <name type="scientific">Rubrimonas cliftonensis</name>
    <dbReference type="NCBI Taxonomy" id="89524"/>
    <lineage>
        <taxon>Bacteria</taxon>
        <taxon>Pseudomonadati</taxon>
        <taxon>Pseudomonadota</taxon>
        <taxon>Alphaproteobacteria</taxon>
        <taxon>Rhodobacterales</taxon>
        <taxon>Paracoccaceae</taxon>
        <taxon>Rubrimonas</taxon>
    </lineage>
</organism>
<feature type="compositionally biased region" description="Low complexity" evidence="6">
    <location>
        <begin position="306"/>
        <end position="315"/>
    </location>
</feature>
<dbReference type="EMBL" id="FNQM01000005">
    <property type="protein sequence ID" value="SEA47212.1"/>
    <property type="molecule type" value="Genomic_DNA"/>
</dbReference>
<dbReference type="Pfam" id="PF00069">
    <property type="entry name" value="Pkinase"/>
    <property type="match status" value="1"/>
</dbReference>
<evidence type="ECO:0000313" key="9">
    <source>
        <dbReference type="Proteomes" id="UP000198703"/>
    </source>
</evidence>
<dbReference type="InterPro" id="IPR017441">
    <property type="entry name" value="Protein_kinase_ATP_BS"/>
</dbReference>
<dbReference type="STRING" id="89524.SAMN05444370_105196"/>
<dbReference type="GO" id="GO:0005524">
    <property type="term" value="F:ATP binding"/>
    <property type="evidence" value="ECO:0007669"/>
    <property type="project" value="UniProtKB-UniRule"/>
</dbReference>
<evidence type="ECO:0000259" key="7">
    <source>
        <dbReference type="PROSITE" id="PS50011"/>
    </source>
</evidence>
<dbReference type="Gene3D" id="1.10.510.10">
    <property type="entry name" value="Transferase(Phosphotransferase) domain 1"/>
    <property type="match status" value="1"/>
</dbReference>
<gene>
    <name evidence="8" type="ORF">SAMN05444370_105196</name>
</gene>
<keyword evidence="8" id="KW-0723">Serine/threonine-protein kinase</keyword>
<dbReference type="Gene3D" id="3.40.1520.20">
    <property type="match status" value="1"/>
</dbReference>
<dbReference type="OrthoDB" id="9801841at2"/>
<accession>A0A1H4BHE2</accession>
<evidence type="ECO:0000313" key="8">
    <source>
        <dbReference type="EMBL" id="SEA47212.1"/>
    </source>
</evidence>
<keyword evidence="1" id="KW-0808">Transferase</keyword>
<proteinExistence type="predicted"/>
<dbReference type="InterPro" id="IPR000719">
    <property type="entry name" value="Prot_kinase_dom"/>
</dbReference>
<dbReference type="CDD" id="cd14014">
    <property type="entry name" value="STKc_PknB_like"/>
    <property type="match status" value="1"/>
</dbReference>
<keyword evidence="3 8" id="KW-0418">Kinase</keyword>
<keyword evidence="4 5" id="KW-0067">ATP-binding</keyword>
<dbReference type="InterPro" id="IPR008266">
    <property type="entry name" value="Tyr_kinase_AS"/>
</dbReference>
<evidence type="ECO:0000256" key="2">
    <source>
        <dbReference type="ARBA" id="ARBA00022741"/>
    </source>
</evidence>